<keyword evidence="5 7" id="KW-1133">Transmembrane helix</keyword>
<feature type="transmembrane region" description="Helical" evidence="7">
    <location>
        <begin position="77"/>
        <end position="96"/>
    </location>
</feature>
<dbReference type="SUPFAM" id="SSF161098">
    <property type="entry name" value="MetI-like"/>
    <property type="match status" value="1"/>
</dbReference>
<feature type="domain" description="ABC transmembrane type-1" evidence="8">
    <location>
        <begin position="73"/>
        <end position="264"/>
    </location>
</feature>
<evidence type="ECO:0000256" key="7">
    <source>
        <dbReference type="RuleBase" id="RU363032"/>
    </source>
</evidence>
<dbReference type="InterPro" id="IPR000515">
    <property type="entry name" value="MetI-like"/>
</dbReference>
<comment type="similarity">
    <text evidence="7">Belongs to the binding-protein-dependent transport system permease family.</text>
</comment>
<dbReference type="GO" id="GO:0055085">
    <property type="term" value="P:transmembrane transport"/>
    <property type="evidence" value="ECO:0007669"/>
    <property type="project" value="InterPro"/>
</dbReference>
<dbReference type="AlphaFoldDB" id="A0A7L9FJR7"/>
<keyword evidence="6 7" id="KW-0472">Membrane</keyword>
<dbReference type="Proteomes" id="UP000594121">
    <property type="component" value="Chromosome"/>
</dbReference>
<evidence type="ECO:0000313" key="9">
    <source>
        <dbReference type="EMBL" id="QOJ79174.1"/>
    </source>
</evidence>
<reference evidence="9 10" key="1">
    <citation type="submission" date="2020-10" db="EMBL/GenBank/DDBJ databases">
        <title>Thermofilum lucidum 3507LT sp. nov. a novel member of Thermofilaceae family isolated from Chile hot spring, and proposal of description order Thermofilales.</title>
        <authorList>
            <person name="Zayulina K.S."/>
            <person name="Elcheninov A.G."/>
            <person name="Toshchakov S.V."/>
            <person name="Kublanov I.V."/>
        </authorList>
    </citation>
    <scope>NUCLEOTIDE SEQUENCE [LARGE SCALE GENOMIC DNA]</scope>
    <source>
        <strain evidence="9 10">3507LT</strain>
    </source>
</reference>
<feature type="transmembrane region" description="Helical" evidence="7">
    <location>
        <begin position="141"/>
        <end position="164"/>
    </location>
</feature>
<sequence length="279" mass="31245">MRRTVSARRVLVSTALLVFAALWALPFIGLVVTSLKPYSEVILHGWWSMGGTYSLKNYIEALQSPFYNLMAGFRNSFIVATASTFIPVLLASLLAYSLSYLDFKGKTTLFVSILFMMSVPQQMVVIPLYMLYAKIGLLDKLLGLILLHSAWGVPWITFFMRNYLKMIPSSLVESARVDGASETTILMRILIPVITPAVIAASAIQFTWVWGDFFYAMVFLASPDNWVITQRIALLKGEYHIDWGLLSAGAILALIPPLVIYTAFRKYYVRGFAGWALKG</sequence>
<dbReference type="InterPro" id="IPR035906">
    <property type="entry name" value="MetI-like_sf"/>
</dbReference>
<feature type="transmembrane region" description="Helical" evidence="7">
    <location>
        <begin position="243"/>
        <end position="264"/>
    </location>
</feature>
<dbReference type="KEGG" id="thel:IG193_01550"/>
<dbReference type="EMBL" id="CP062310">
    <property type="protein sequence ID" value="QOJ79174.1"/>
    <property type="molecule type" value="Genomic_DNA"/>
</dbReference>
<evidence type="ECO:0000256" key="4">
    <source>
        <dbReference type="ARBA" id="ARBA00022692"/>
    </source>
</evidence>
<accession>A0A7L9FJR7</accession>
<evidence type="ECO:0000313" key="10">
    <source>
        <dbReference type="Proteomes" id="UP000594121"/>
    </source>
</evidence>
<gene>
    <name evidence="9" type="ORF">IG193_01550</name>
</gene>
<keyword evidence="2 7" id="KW-0813">Transport</keyword>
<dbReference type="PANTHER" id="PTHR43744">
    <property type="entry name" value="ABC TRANSPORTER PERMEASE PROTEIN MG189-RELATED-RELATED"/>
    <property type="match status" value="1"/>
</dbReference>
<evidence type="ECO:0000256" key="6">
    <source>
        <dbReference type="ARBA" id="ARBA00023136"/>
    </source>
</evidence>
<evidence type="ECO:0000259" key="8">
    <source>
        <dbReference type="PROSITE" id="PS50928"/>
    </source>
</evidence>
<keyword evidence="10" id="KW-1185">Reference proteome</keyword>
<evidence type="ECO:0000256" key="1">
    <source>
        <dbReference type="ARBA" id="ARBA00004651"/>
    </source>
</evidence>
<name>A0A7L9FJR7_9CREN</name>
<feature type="transmembrane region" description="Helical" evidence="7">
    <location>
        <begin position="185"/>
        <end position="210"/>
    </location>
</feature>
<feature type="transmembrane region" description="Helical" evidence="7">
    <location>
        <begin position="108"/>
        <end position="129"/>
    </location>
</feature>
<dbReference type="RefSeq" id="WP_192819146.1">
    <property type="nucleotide sequence ID" value="NZ_CP062310.1"/>
</dbReference>
<keyword evidence="3" id="KW-1003">Cell membrane</keyword>
<protein>
    <submittedName>
        <fullName evidence="9">Carbohydrate ABC transporter permease</fullName>
    </submittedName>
</protein>
<proteinExistence type="inferred from homology"/>
<dbReference type="PANTHER" id="PTHR43744:SF4">
    <property type="entry name" value="OSMOPROTECTIVE COMPOUNDS UPTAKE PERMEASE PROTEIN GGTD"/>
    <property type="match status" value="1"/>
</dbReference>
<dbReference type="GO" id="GO:0005886">
    <property type="term" value="C:plasma membrane"/>
    <property type="evidence" value="ECO:0007669"/>
    <property type="project" value="UniProtKB-SubCell"/>
</dbReference>
<dbReference type="CDD" id="cd06261">
    <property type="entry name" value="TM_PBP2"/>
    <property type="match status" value="1"/>
</dbReference>
<dbReference type="Pfam" id="PF00528">
    <property type="entry name" value="BPD_transp_1"/>
    <property type="match status" value="1"/>
</dbReference>
<dbReference type="FunCoup" id="A0A7L9FJR7">
    <property type="interactions" value="19"/>
</dbReference>
<evidence type="ECO:0000256" key="2">
    <source>
        <dbReference type="ARBA" id="ARBA00022448"/>
    </source>
</evidence>
<organism evidence="9 10">
    <name type="scientific">Infirmifilum lucidum</name>
    <dbReference type="NCBI Taxonomy" id="2776706"/>
    <lineage>
        <taxon>Archaea</taxon>
        <taxon>Thermoproteota</taxon>
        <taxon>Thermoprotei</taxon>
        <taxon>Thermofilales</taxon>
        <taxon>Thermofilaceae</taxon>
        <taxon>Infirmifilum</taxon>
    </lineage>
</organism>
<dbReference type="Gene3D" id="1.10.3720.10">
    <property type="entry name" value="MetI-like"/>
    <property type="match status" value="1"/>
</dbReference>
<evidence type="ECO:0000256" key="3">
    <source>
        <dbReference type="ARBA" id="ARBA00022475"/>
    </source>
</evidence>
<dbReference type="InParanoid" id="A0A7L9FJR7"/>
<keyword evidence="4 7" id="KW-0812">Transmembrane</keyword>
<comment type="subcellular location">
    <subcellularLocation>
        <location evidence="1 7">Cell membrane</location>
        <topology evidence="1 7">Multi-pass membrane protein</topology>
    </subcellularLocation>
</comment>
<dbReference type="GeneID" id="59148540"/>
<evidence type="ECO:0000256" key="5">
    <source>
        <dbReference type="ARBA" id="ARBA00022989"/>
    </source>
</evidence>
<dbReference type="PROSITE" id="PS50928">
    <property type="entry name" value="ABC_TM1"/>
    <property type="match status" value="1"/>
</dbReference>